<evidence type="ECO:0000256" key="1">
    <source>
        <dbReference type="ARBA" id="ARBA00001917"/>
    </source>
</evidence>
<comment type="cofactor">
    <cofactor evidence="1">
        <name>FMN</name>
        <dbReference type="ChEBI" id="CHEBI:58210"/>
    </cofactor>
</comment>
<gene>
    <name evidence="5" type="ORF">ACFP4F_11195</name>
</gene>
<protein>
    <submittedName>
        <fullName evidence="5">Pyridoxamine 5'-phosphate oxidase family protein</fullName>
    </submittedName>
</protein>
<proteinExistence type="predicted"/>
<dbReference type="RefSeq" id="WP_078648696.1">
    <property type="nucleotide sequence ID" value="NZ_JBHSPX010000004.1"/>
</dbReference>
<dbReference type="Proteomes" id="UP001596139">
    <property type="component" value="Unassembled WGS sequence"/>
</dbReference>
<dbReference type="SUPFAM" id="SSF50475">
    <property type="entry name" value="FMN-binding split barrel"/>
    <property type="match status" value="1"/>
</dbReference>
<dbReference type="PANTHER" id="PTHR10851">
    <property type="entry name" value="PYRIDOXINE-5-PHOSPHATE OXIDASE"/>
    <property type="match status" value="1"/>
</dbReference>
<evidence type="ECO:0000256" key="3">
    <source>
        <dbReference type="ARBA" id="ARBA00022643"/>
    </source>
</evidence>
<organism evidence="5 6">
    <name type="scientific">Streptomyces ochraceiscleroticus</name>
    <dbReference type="NCBI Taxonomy" id="47761"/>
    <lineage>
        <taxon>Bacteria</taxon>
        <taxon>Bacillati</taxon>
        <taxon>Actinomycetota</taxon>
        <taxon>Actinomycetes</taxon>
        <taxon>Kitasatosporales</taxon>
        <taxon>Streptomycetaceae</taxon>
        <taxon>Streptomyces</taxon>
    </lineage>
</organism>
<reference evidence="6" key="1">
    <citation type="journal article" date="2019" name="Int. J. Syst. Evol. Microbiol.">
        <title>The Global Catalogue of Microorganisms (GCM) 10K type strain sequencing project: providing services to taxonomists for standard genome sequencing and annotation.</title>
        <authorList>
            <consortium name="The Broad Institute Genomics Platform"/>
            <consortium name="The Broad Institute Genome Sequencing Center for Infectious Disease"/>
            <person name="Wu L."/>
            <person name="Ma J."/>
        </authorList>
    </citation>
    <scope>NUCLEOTIDE SEQUENCE [LARGE SCALE GENOMIC DNA]</scope>
    <source>
        <strain evidence="6">CGMCC 1.15180</strain>
    </source>
</reference>
<dbReference type="PANTHER" id="PTHR10851:SF0">
    <property type="entry name" value="PYRIDOXINE-5'-PHOSPHATE OXIDASE"/>
    <property type="match status" value="1"/>
</dbReference>
<keyword evidence="6" id="KW-1185">Reference proteome</keyword>
<keyword evidence="3" id="KW-0288">FMN</keyword>
<keyword evidence="4" id="KW-0560">Oxidoreductase</keyword>
<evidence type="ECO:0000256" key="2">
    <source>
        <dbReference type="ARBA" id="ARBA00022630"/>
    </source>
</evidence>
<evidence type="ECO:0000256" key="4">
    <source>
        <dbReference type="ARBA" id="ARBA00023002"/>
    </source>
</evidence>
<name>A0ABW1MIB2_9ACTN</name>
<accession>A0ABW1MIB2</accession>
<evidence type="ECO:0000313" key="5">
    <source>
        <dbReference type="EMBL" id="MFC6063116.1"/>
    </source>
</evidence>
<evidence type="ECO:0000313" key="6">
    <source>
        <dbReference type="Proteomes" id="UP001596139"/>
    </source>
</evidence>
<dbReference type="InterPro" id="IPR000659">
    <property type="entry name" value="Pyridox_Oxase"/>
</dbReference>
<keyword evidence="2" id="KW-0285">Flavoprotein</keyword>
<sequence length="214" mass="23072">MSAPSGLAGNRSRGVPIIDEELPGDPFELYSSWCAEIRRDRGTQGVRAVLATAGVGARPSMWCTRVVPLPGGFACFLHHRGRIGAALASDPEVALAFDWSERGRSVLATGRCARLPAVDSDAFFGRLTEREQLAVWAGGTQEEGHSRAAAAAAAADFADRFSGQLIPRPRFWGGYRITIDEMLFQQDSDDGVTDCFRYGKAPGEKAWSVVRSAP</sequence>
<dbReference type="InterPro" id="IPR012349">
    <property type="entry name" value="Split_barrel_FMN-bd"/>
</dbReference>
<comment type="caution">
    <text evidence="5">The sequence shown here is derived from an EMBL/GenBank/DDBJ whole genome shotgun (WGS) entry which is preliminary data.</text>
</comment>
<dbReference type="EMBL" id="JBHSPX010000004">
    <property type="protein sequence ID" value="MFC6063116.1"/>
    <property type="molecule type" value="Genomic_DNA"/>
</dbReference>
<dbReference type="Gene3D" id="2.30.110.10">
    <property type="entry name" value="Electron Transport, Fmn-binding Protein, Chain A"/>
    <property type="match status" value="1"/>
</dbReference>